<dbReference type="EC" id="5.3.1.1" evidence="8 9"/>
<evidence type="ECO:0000256" key="6">
    <source>
        <dbReference type="ARBA" id="ARBA00023152"/>
    </source>
</evidence>
<comment type="similarity">
    <text evidence="3 8 9">Belongs to the triosephosphate isomerase family.</text>
</comment>
<evidence type="ECO:0000256" key="1">
    <source>
        <dbReference type="ARBA" id="ARBA00000474"/>
    </source>
</evidence>
<dbReference type="Pfam" id="PF00121">
    <property type="entry name" value="TIM"/>
    <property type="match status" value="1"/>
</dbReference>
<keyword evidence="11" id="KW-1185">Reference proteome</keyword>
<dbReference type="FunFam" id="3.20.20.70:FF:000016">
    <property type="entry name" value="Triosephosphate isomerase"/>
    <property type="match status" value="1"/>
</dbReference>
<dbReference type="STRING" id="561720.SAMN06275492_101151"/>
<dbReference type="Proteomes" id="UP000193355">
    <property type="component" value="Unassembled WGS sequence"/>
</dbReference>
<dbReference type="InterPro" id="IPR022896">
    <property type="entry name" value="TrioseP_Isoase_bac/euk"/>
</dbReference>
<comment type="function">
    <text evidence="8">Involved in the gluconeogenesis. Catalyzes stereospecifically the conversion of dihydroxyacetone phosphate (DHAP) to D-glyceraldehyde-3-phosphate (G3P).</text>
</comment>
<feature type="active site" description="Electrophile" evidence="8">
    <location>
        <position position="99"/>
    </location>
</feature>
<accession>A0A1X7I742</accession>
<dbReference type="EMBL" id="FXBB01000001">
    <property type="protein sequence ID" value="SMG09937.1"/>
    <property type="molecule type" value="Genomic_DNA"/>
</dbReference>
<keyword evidence="7 8" id="KW-0413">Isomerase</keyword>
<dbReference type="NCBIfam" id="TIGR00419">
    <property type="entry name" value="tim"/>
    <property type="match status" value="1"/>
</dbReference>
<dbReference type="GO" id="GO:0004807">
    <property type="term" value="F:triose-phosphate isomerase activity"/>
    <property type="evidence" value="ECO:0007669"/>
    <property type="project" value="UniProtKB-UniRule"/>
</dbReference>
<evidence type="ECO:0000256" key="8">
    <source>
        <dbReference type="HAMAP-Rule" id="MF_00147"/>
    </source>
</evidence>
<comment type="pathway">
    <text evidence="8 9">Carbohydrate biosynthesis; gluconeogenesis.</text>
</comment>
<comment type="catalytic activity">
    <reaction evidence="1 8 9">
        <text>D-glyceraldehyde 3-phosphate = dihydroxyacetone phosphate</text>
        <dbReference type="Rhea" id="RHEA:18585"/>
        <dbReference type="ChEBI" id="CHEBI:57642"/>
        <dbReference type="ChEBI" id="CHEBI:59776"/>
        <dbReference type="EC" id="5.3.1.1"/>
    </reaction>
</comment>
<dbReference type="PANTHER" id="PTHR21139">
    <property type="entry name" value="TRIOSEPHOSPHATE ISOMERASE"/>
    <property type="match status" value="1"/>
</dbReference>
<evidence type="ECO:0000256" key="3">
    <source>
        <dbReference type="ARBA" id="ARBA00007422"/>
    </source>
</evidence>
<evidence type="ECO:0000256" key="5">
    <source>
        <dbReference type="ARBA" id="ARBA00022490"/>
    </source>
</evidence>
<proteinExistence type="inferred from homology"/>
<comment type="pathway">
    <text evidence="2 8 9">Carbohydrate degradation; glycolysis; D-glyceraldehyde 3-phosphate from glycerone phosphate: step 1/1.</text>
</comment>
<dbReference type="InterPro" id="IPR000652">
    <property type="entry name" value="Triosephosphate_isomerase"/>
</dbReference>
<dbReference type="PROSITE" id="PS00171">
    <property type="entry name" value="TIM_1"/>
    <property type="match status" value="1"/>
</dbReference>
<dbReference type="GO" id="GO:0005829">
    <property type="term" value="C:cytosol"/>
    <property type="evidence" value="ECO:0007669"/>
    <property type="project" value="TreeGrafter"/>
</dbReference>
<dbReference type="PROSITE" id="PS51440">
    <property type="entry name" value="TIM_2"/>
    <property type="match status" value="1"/>
</dbReference>
<dbReference type="SUPFAM" id="SSF51351">
    <property type="entry name" value="Triosephosphate isomerase (TIM)"/>
    <property type="match status" value="1"/>
</dbReference>
<gene>
    <name evidence="8" type="primary">tpiA</name>
    <name evidence="10" type="ORF">SAMN06275492_101151</name>
</gene>
<dbReference type="RefSeq" id="WP_085543439.1">
    <property type="nucleotide sequence ID" value="NZ_FXBB01000001.1"/>
</dbReference>
<reference evidence="11" key="1">
    <citation type="submission" date="2017-04" db="EMBL/GenBank/DDBJ databases">
        <authorList>
            <person name="Varghese N."/>
            <person name="Submissions S."/>
        </authorList>
    </citation>
    <scope>NUCLEOTIDE SEQUENCE [LARGE SCALE GENOMIC DNA]</scope>
    <source>
        <strain evidence="11">USBA 82</strain>
    </source>
</reference>
<evidence type="ECO:0000313" key="11">
    <source>
        <dbReference type="Proteomes" id="UP000193355"/>
    </source>
</evidence>
<evidence type="ECO:0000256" key="9">
    <source>
        <dbReference type="RuleBase" id="RU363013"/>
    </source>
</evidence>
<dbReference type="HAMAP" id="MF_00147_B">
    <property type="entry name" value="TIM_B"/>
    <property type="match status" value="1"/>
</dbReference>
<comment type="subunit">
    <text evidence="8 9">Homodimer.</text>
</comment>
<dbReference type="InterPro" id="IPR035990">
    <property type="entry name" value="TIM_sf"/>
</dbReference>
<dbReference type="OrthoDB" id="9809429at2"/>
<comment type="subcellular location">
    <subcellularLocation>
        <location evidence="8 9">Cytoplasm</location>
    </subcellularLocation>
</comment>
<dbReference type="GO" id="GO:0019563">
    <property type="term" value="P:glycerol catabolic process"/>
    <property type="evidence" value="ECO:0007669"/>
    <property type="project" value="TreeGrafter"/>
</dbReference>
<feature type="binding site" evidence="8">
    <location>
        <begin position="9"/>
        <end position="11"/>
    </location>
    <ligand>
        <name>substrate</name>
    </ligand>
</feature>
<keyword evidence="6 8" id="KW-0324">Glycolysis</keyword>
<evidence type="ECO:0000256" key="4">
    <source>
        <dbReference type="ARBA" id="ARBA00022432"/>
    </source>
</evidence>
<keyword evidence="5 8" id="KW-0963">Cytoplasm</keyword>
<dbReference type="InterPro" id="IPR020861">
    <property type="entry name" value="Triosephosphate_isomerase_AS"/>
</dbReference>
<dbReference type="AlphaFoldDB" id="A0A1X7I742"/>
<protein>
    <recommendedName>
        <fullName evidence="8 9">Triosephosphate isomerase</fullName>
        <shortName evidence="8">TIM</shortName>
        <shortName evidence="8">TPI</shortName>
        <ecNumber evidence="8 9">5.3.1.1</ecNumber>
    </recommendedName>
    <alternativeName>
        <fullName evidence="8">Triose-phosphate isomerase</fullName>
    </alternativeName>
</protein>
<feature type="binding site" evidence="8">
    <location>
        <begin position="233"/>
        <end position="234"/>
    </location>
    <ligand>
        <name>substrate</name>
    </ligand>
</feature>
<evidence type="ECO:0000256" key="7">
    <source>
        <dbReference type="ARBA" id="ARBA00023235"/>
    </source>
</evidence>
<dbReference type="Gene3D" id="3.20.20.70">
    <property type="entry name" value="Aldolase class I"/>
    <property type="match status" value="1"/>
</dbReference>
<dbReference type="PANTHER" id="PTHR21139:SF42">
    <property type="entry name" value="TRIOSEPHOSPHATE ISOMERASE"/>
    <property type="match status" value="1"/>
</dbReference>
<dbReference type="GO" id="GO:0006096">
    <property type="term" value="P:glycolytic process"/>
    <property type="evidence" value="ECO:0007669"/>
    <property type="project" value="UniProtKB-UniRule"/>
</dbReference>
<dbReference type="InterPro" id="IPR013785">
    <property type="entry name" value="Aldolase_TIM"/>
</dbReference>
<dbReference type="CDD" id="cd00311">
    <property type="entry name" value="TIM"/>
    <property type="match status" value="1"/>
</dbReference>
<name>A0A1X7I742_9BACT</name>
<evidence type="ECO:0000313" key="10">
    <source>
        <dbReference type="EMBL" id="SMG09937.1"/>
    </source>
</evidence>
<feature type="binding site" evidence="8">
    <location>
        <position position="175"/>
    </location>
    <ligand>
        <name>substrate</name>
    </ligand>
</feature>
<organism evidence="10 11">
    <name type="scientific">Dethiosulfovibrio salsuginis</name>
    <dbReference type="NCBI Taxonomy" id="561720"/>
    <lineage>
        <taxon>Bacteria</taxon>
        <taxon>Thermotogati</taxon>
        <taxon>Synergistota</taxon>
        <taxon>Synergistia</taxon>
        <taxon>Synergistales</taxon>
        <taxon>Dethiosulfovibrionaceae</taxon>
        <taxon>Dethiosulfovibrio</taxon>
    </lineage>
</organism>
<dbReference type="GO" id="GO:0046166">
    <property type="term" value="P:glyceraldehyde-3-phosphate biosynthetic process"/>
    <property type="evidence" value="ECO:0007669"/>
    <property type="project" value="TreeGrafter"/>
</dbReference>
<dbReference type="UniPathway" id="UPA00109">
    <property type="reaction ID" value="UER00189"/>
</dbReference>
<dbReference type="GO" id="GO:0006094">
    <property type="term" value="P:gluconeogenesis"/>
    <property type="evidence" value="ECO:0007669"/>
    <property type="project" value="UniProtKB-UniRule"/>
</dbReference>
<evidence type="ECO:0000256" key="2">
    <source>
        <dbReference type="ARBA" id="ARBA00004680"/>
    </source>
</evidence>
<feature type="active site" description="Proton acceptor" evidence="8">
    <location>
        <position position="169"/>
    </location>
</feature>
<sequence>MRKIHLFGNWKMNMLSQETDSFFTILAERLTQSPDLCLAVFPPSVYLERSRRSIVELGIADKVSLGVQNVYHEDKGAFTGEISPSMALDLGASYAILGHSERRSLFGETSEFVGRKVSFCFQKGLRPVLCVGETLEDRDKGLAWSVVEEQLSKGLLDLSDPSGLLVAYEPVWAIGTGRSASKEDAQGMCCDIRNWLAKKYDVRDIPVLYGGSVKPENAGEFFSTEDIDGALVGGASLNPKSFLDMIP</sequence>
<keyword evidence="4 8" id="KW-0312">Gluconeogenesis</keyword>
<dbReference type="UniPathway" id="UPA00138"/>
<feature type="binding site" evidence="8">
    <location>
        <position position="212"/>
    </location>
    <ligand>
        <name>substrate</name>
    </ligand>
</feature>